<organism evidence="1 2">
    <name type="scientific">Lichtheimia ornata</name>
    <dbReference type="NCBI Taxonomy" id="688661"/>
    <lineage>
        <taxon>Eukaryota</taxon>
        <taxon>Fungi</taxon>
        <taxon>Fungi incertae sedis</taxon>
        <taxon>Mucoromycota</taxon>
        <taxon>Mucoromycotina</taxon>
        <taxon>Mucoromycetes</taxon>
        <taxon>Mucorales</taxon>
        <taxon>Lichtheimiaceae</taxon>
        <taxon>Lichtheimia</taxon>
    </lineage>
</organism>
<gene>
    <name evidence="1" type="ORF">O0I10_006308</name>
</gene>
<dbReference type="GeneID" id="83213719"/>
<dbReference type="InterPro" id="IPR032675">
    <property type="entry name" value="LRR_dom_sf"/>
</dbReference>
<accession>A0AAD7V4K8</accession>
<sequence>MAHPASCKQPTLTVSSEKYAKLVYESTQQLHQSLQPVLSALNRRAIGFAKCVNYESAFRDAHLIQQLSPSTALGYLCEATIYSEQGKQYQVIDICNKGLSKVDTSDSHYATLLQAKIDAKQQQDTCVDFISQLPKDIVITTLIPMIVKDNLMPCPYVQVADVWSDRIIECFKGLRFEVDEDDDDMSDVIQFAEHTTSLHVSEYSEGTWLGDLISDNPFSSLQKITVAEFTSDDIDHFVSSLQNVSSTLTALELNMMDGPELRPTDILMVCPNLISLEITGPLDGNINSQRMTTWPALTTLYLMGTRNRITCDQIINMWKQFPALKELTLSPCTDIQPTLIVSEHCPSMNCLELWNDDSDITLTFSDEGNHGHGITKIIIGVSQFDDDTCKDTTSIIKQHHDTLEHLRWEMDTSWDTETIDNIQFPRLKVLRIGFPGWQIPRNAPMLEEFRLSSRTIRTHPAVLDMIPPRLTKLELALHYHASMVDPVDPPVIVRYLNSIAQQRRLKELVIHFNNGQQNIIDMLDAIYNHHHLECLKIGFTVDLGTYEMERFLDGLVKSCPRLARLELECVRAPSIHAINALKKLEHLTHLRLPFFGMDNADKFWYAIQTLTPLKYISIDHAANVKKQHVKHLKQHRPDIKINLEMFTVLLSPFKDIA</sequence>
<comment type="caution">
    <text evidence="1">The sequence shown here is derived from an EMBL/GenBank/DDBJ whole genome shotgun (WGS) entry which is preliminary data.</text>
</comment>
<dbReference type="Proteomes" id="UP001234581">
    <property type="component" value="Unassembled WGS sequence"/>
</dbReference>
<evidence type="ECO:0000313" key="1">
    <source>
        <dbReference type="EMBL" id="KAJ8658037.1"/>
    </source>
</evidence>
<reference evidence="1 2" key="1">
    <citation type="submission" date="2023-03" db="EMBL/GenBank/DDBJ databases">
        <title>Genome sequence of Lichtheimia ornata CBS 291.66.</title>
        <authorList>
            <person name="Mohabir J.T."/>
            <person name="Shea T.P."/>
            <person name="Kurbessoian T."/>
            <person name="Berby B."/>
            <person name="Fontaine J."/>
            <person name="Livny J."/>
            <person name="Gnirke A."/>
            <person name="Stajich J.E."/>
            <person name="Cuomo C.A."/>
        </authorList>
    </citation>
    <scope>NUCLEOTIDE SEQUENCE [LARGE SCALE GENOMIC DNA]</scope>
    <source>
        <strain evidence="1">CBS 291.66</strain>
    </source>
</reference>
<evidence type="ECO:0008006" key="3">
    <source>
        <dbReference type="Google" id="ProtNLM"/>
    </source>
</evidence>
<proteinExistence type="predicted"/>
<dbReference type="EMBL" id="JARTCD010000027">
    <property type="protein sequence ID" value="KAJ8658037.1"/>
    <property type="molecule type" value="Genomic_DNA"/>
</dbReference>
<dbReference type="PANTHER" id="PTHR38926:SF5">
    <property type="entry name" value="F-BOX AND LEUCINE-RICH REPEAT PROTEIN 6"/>
    <property type="match status" value="1"/>
</dbReference>
<dbReference type="SUPFAM" id="SSF52047">
    <property type="entry name" value="RNI-like"/>
    <property type="match status" value="1"/>
</dbReference>
<name>A0AAD7V4K8_9FUNG</name>
<dbReference type="RefSeq" id="XP_058342950.1">
    <property type="nucleotide sequence ID" value="XM_058486338.1"/>
</dbReference>
<evidence type="ECO:0000313" key="2">
    <source>
        <dbReference type="Proteomes" id="UP001234581"/>
    </source>
</evidence>
<protein>
    <recommendedName>
        <fullName evidence="3">F-box domain-containing protein</fullName>
    </recommendedName>
</protein>
<dbReference type="PANTHER" id="PTHR38926">
    <property type="entry name" value="F-BOX DOMAIN CONTAINING PROTEIN, EXPRESSED"/>
    <property type="match status" value="1"/>
</dbReference>
<dbReference type="Gene3D" id="3.80.10.10">
    <property type="entry name" value="Ribonuclease Inhibitor"/>
    <property type="match status" value="2"/>
</dbReference>
<keyword evidence="2" id="KW-1185">Reference proteome</keyword>
<dbReference type="AlphaFoldDB" id="A0AAD7V4K8"/>